<evidence type="ECO:0000256" key="11">
    <source>
        <dbReference type="SAM" id="MobiDB-lite"/>
    </source>
</evidence>
<dbReference type="EMBL" id="JBICCN010000254">
    <property type="protein sequence ID" value="KAL3083201.1"/>
    <property type="molecule type" value="Genomic_DNA"/>
</dbReference>
<dbReference type="InterPro" id="IPR048548">
    <property type="entry name" value="KRR1-like_KH2"/>
</dbReference>
<dbReference type="GO" id="GO:0003723">
    <property type="term" value="F:RNA binding"/>
    <property type="evidence" value="ECO:0007669"/>
    <property type="project" value="UniProtKB-KW"/>
</dbReference>
<dbReference type="CDD" id="cd22394">
    <property type="entry name" value="KH-I_KRR1_rpt2"/>
    <property type="match status" value="1"/>
</dbReference>
<dbReference type="Gene3D" id="3.30.1370.10">
    <property type="entry name" value="K Homology domain, type 1"/>
    <property type="match status" value="2"/>
</dbReference>
<dbReference type="SUPFAM" id="SSF54791">
    <property type="entry name" value="Eukaryotic type KH-domain (KH-domain type I)"/>
    <property type="match status" value="1"/>
</dbReference>
<dbReference type="SMART" id="SM00322">
    <property type="entry name" value="KH"/>
    <property type="match status" value="1"/>
</dbReference>
<evidence type="ECO:0000256" key="7">
    <source>
        <dbReference type="ARBA" id="ARBA00023274"/>
    </source>
</evidence>
<dbReference type="PANTHER" id="PTHR12581">
    <property type="entry name" value="HIV-1 REV BINDING PROTEIN 2, 3"/>
    <property type="match status" value="1"/>
</dbReference>
<dbReference type="FunFam" id="3.30.1370.10:FF:000014">
    <property type="entry name" value="KRR1 small subunit processome component"/>
    <property type="match status" value="1"/>
</dbReference>
<feature type="compositionally biased region" description="Polar residues" evidence="11">
    <location>
        <begin position="11"/>
        <end position="20"/>
    </location>
</feature>
<comment type="caution">
    <text evidence="13">The sequence shown here is derived from an EMBL/GenBank/DDBJ whole genome shotgun (WGS) entry which is preliminary data.</text>
</comment>
<dbReference type="InterPro" id="IPR048549">
    <property type="entry name" value="KRR1-like_KH2_euk"/>
</dbReference>
<accession>A0ABD2J0C2</accession>
<evidence type="ECO:0000256" key="1">
    <source>
        <dbReference type="ARBA" id="ARBA00004604"/>
    </source>
</evidence>
<evidence type="ECO:0000259" key="12">
    <source>
        <dbReference type="SMART" id="SM00322"/>
    </source>
</evidence>
<feature type="compositionally biased region" description="Basic and acidic residues" evidence="11">
    <location>
        <begin position="1"/>
        <end position="10"/>
    </location>
</feature>
<evidence type="ECO:0000313" key="14">
    <source>
        <dbReference type="Proteomes" id="UP001620645"/>
    </source>
</evidence>
<dbReference type="GO" id="GO:1990904">
    <property type="term" value="C:ribonucleoprotein complex"/>
    <property type="evidence" value="ECO:0007669"/>
    <property type="project" value="UniProtKB-KW"/>
</dbReference>
<dbReference type="CDD" id="cd22393">
    <property type="entry name" value="KH-I_KRR1_rpt1"/>
    <property type="match status" value="1"/>
</dbReference>
<comment type="function">
    <text evidence="8">Required for 40S ribosome biogenesis. Involved in nucleolar processing of pre-18S ribosomal RNA and ribosome assembly. Binds to RNA. Required for female germline development, cell viability during eye development and for survival of dividing cells and epithelial cells during early wing disk development.</text>
</comment>
<evidence type="ECO:0000256" key="8">
    <source>
        <dbReference type="ARBA" id="ARBA00024689"/>
    </source>
</evidence>
<comment type="subunit">
    <text evidence="9">Monomer. Component of the ribosomal small subunit (SSU) processome.</text>
</comment>
<dbReference type="InterPro" id="IPR048550">
    <property type="entry name" value="KRR1-like_KH1_euk"/>
</dbReference>
<dbReference type="AlphaFoldDB" id="A0ABD2J0C2"/>
<gene>
    <name evidence="13" type="ORF">niasHS_011003</name>
</gene>
<keyword evidence="3 10" id="KW-0690">Ribosome biogenesis</keyword>
<dbReference type="Pfam" id="PF21800">
    <property type="entry name" value="KH_KRR1_2nd"/>
    <property type="match status" value="1"/>
</dbReference>
<dbReference type="Pfam" id="PF17903">
    <property type="entry name" value="KH_KRR1_1st"/>
    <property type="match status" value="1"/>
</dbReference>
<comment type="similarity">
    <text evidence="2 10">Belongs to the KRR1 family.</text>
</comment>
<keyword evidence="4 10" id="KW-0698">rRNA processing</keyword>
<evidence type="ECO:0000256" key="5">
    <source>
        <dbReference type="ARBA" id="ARBA00022884"/>
    </source>
</evidence>
<keyword evidence="5 10" id="KW-0694">RNA-binding</keyword>
<keyword evidence="6 10" id="KW-0539">Nucleus</keyword>
<evidence type="ECO:0000256" key="9">
    <source>
        <dbReference type="ARBA" id="ARBA00025925"/>
    </source>
</evidence>
<name>A0ABD2J0C2_HETSC</name>
<keyword evidence="14" id="KW-1185">Reference proteome</keyword>
<evidence type="ECO:0000256" key="3">
    <source>
        <dbReference type="ARBA" id="ARBA00022517"/>
    </source>
</evidence>
<sequence>MANRKGKESVQQENNSSSGSAPKLPQGKDEKWWDISTFGPDDNPQGMVCESSFATLFPRYREKYIREAWPLVQKALVEHHVKADLDVFEGTMTVRTTRKTWDPFILYKARDLIKLLARSVPFDQACRVIEDQNFCDIIKISSMVPNRERFVKRRARLVGQNGATLKAIELLTECFVHIQGGTVSSIGTHFGLKQVRKIVEDCMKNIHPIYNIKTLMIKRELMKDDKLRNENWERFLPKFKKKVQNAKDIRKTKQKSKTKWKTKADYTPFPPPQKARKVDEQLETGEYFLNEKVNHRQKKMKREQEEAEKRLKRKEQRDSELVPPPEPRRKGKTKGKKQTAEVDLERLKKKAKMDDED</sequence>
<evidence type="ECO:0000256" key="10">
    <source>
        <dbReference type="PIRNR" id="PIRNR006515"/>
    </source>
</evidence>
<feature type="region of interest" description="Disordered" evidence="11">
    <location>
        <begin position="244"/>
        <end position="277"/>
    </location>
</feature>
<protein>
    <recommendedName>
        <fullName evidence="10">KRR1 small subunit processome component</fullName>
    </recommendedName>
    <alternativeName>
        <fullName evidence="10">KRR-R motif-containing protein 1</fullName>
    </alternativeName>
</protein>
<feature type="region of interest" description="Disordered" evidence="11">
    <location>
        <begin position="1"/>
        <end position="35"/>
    </location>
</feature>
<feature type="region of interest" description="Disordered" evidence="11">
    <location>
        <begin position="292"/>
        <end position="357"/>
    </location>
</feature>
<dbReference type="GO" id="GO:0006364">
    <property type="term" value="P:rRNA processing"/>
    <property type="evidence" value="ECO:0007669"/>
    <property type="project" value="UniProtKB-KW"/>
</dbReference>
<feature type="compositionally biased region" description="Basic residues" evidence="11">
    <location>
        <begin position="252"/>
        <end position="261"/>
    </location>
</feature>
<dbReference type="InterPro" id="IPR024166">
    <property type="entry name" value="rRNA_assembly_KRR1"/>
</dbReference>
<dbReference type="InterPro" id="IPR041174">
    <property type="entry name" value="KRR1-like_KH1"/>
</dbReference>
<dbReference type="PIRSF" id="PIRSF006515">
    <property type="entry name" value="KRR1"/>
    <property type="match status" value="1"/>
</dbReference>
<dbReference type="PANTHER" id="PTHR12581:SF0">
    <property type="entry name" value="KRR1 SMALL SUBUNIT PROCESSOME COMPONENT HOMOLOG"/>
    <property type="match status" value="1"/>
</dbReference>
<evidence type="ECO:0000256" key="2">
    <source>
        <dbReference type="ARBA" id="ARBA00009344"/>
    </source>
</evidence>
<evidence type="ECO:0000256" key="4">
    <source>
        <dbReference type="ARBA" id="ARBA00022552"/>
    </source>
</evidence>
<feature type="domain" description="K Homology" evidence="12">
    <location>
        <begin position="132"/>
        <end position="204"/>
    </location>
</feature>
<evidence type="ECO:0000256" key="6">
    <source>
        <dbReference type="ARBA" id="ARBA00023242"/>
    </source>
</evidence>
<dbReference type="Proteomes" id="UP001620645">
    <property type="component" value="Unassembled WGS sequence"/>
</dbReference>
<evidence type="ECO:0000313" key="13">
    <source>
        <dbReference type="EMBL" id="KAL3083201.1"/>
    </source>
</evidence>
<dbReference type="InterPro" id="IPR004087">
    <property type="entry name" value="KH_dom"/>
</dbReference>
<reference evidence="13 14" key="1">
    <citation type="submission" date="2024-10" db="EMBL/GenBank/DDBJ databases">
        <authorList>
            <person name="Kim D."/>
        </authorList>
    </citation>
    <scope>NUCLEOTIDE SEQUENCE [LARGE SCALE GENOMIC DNA]</scope>
    <source>
        <strain evidence="13">Taebaek</strain>
    </source>
</reference>
<dbReference type="InterPro" id="IPR036612">
    <property type="entry name" value="KH_dom_type_1_sf"/>
</dbReference>
<comment type="subcellular location">
    <subcellularLocation>
        <location evidence="1 10">Nucleus</location>
        <location evidence="1 10">Nucleolus</location>
    </subcellularLocation>
</comment>
<feature type="compositionally biased region" description="Basic and acidic residues" evidence="11">
    <location>
        <begin position="302"/>
        <end position="320"/>
    </location>
</feature>
<dbReference type="GO" id="GO:0005730">
    <property type="term" value="C:nucleolus"/>
    <property type="evidence" value="ECO:0007669"/>
    <property type="project" value="UniProtKB-SubCell"/>
</dbReference>
<organism evidence="13 14">
    <name type="scientific">Heterodera schachtii</name>
    <name type="common">Sugarbeet cyst nematode worm</name>
    <name type="synonym">Tylenchus schachtii</name>
    <dbReference type="NCBI Taxonomy" id="97005"/>
    <lineage>
        <taxon>Eukaryota</taxon>
        <taxon>Metazoa</taxon>
        <taxon>Ecdysozoa</taxon>
        <taxon>Nematoda</taxon>
        <taxon>Chromadorea</taxon>
        <taxon>Rhabditida</taxon>
        <taxon>Tylenchina</taxon>
        <taxon>Tylenchomorpha</taxon>
        <taxon>Tylenchoidea</taxon>
        <taxon>Heteroderidae</taxon>
        <taxon>Heteroderinae</taxon>
        <taxon>Heterodera</taxon>
    </lineage>
</organism>
<keyword evidence="7 10" id="KW-0687">Ribonucleoprotein</keyword>
<proteinExistence type="inferred from homology"/>